<dbReference type="Gramene" id="EOY03156">
    <property type="protein sequence ID" value="EOY03156"/>
    <property type="gene ID" value="TCM_017718"/>
</dbReference>
<protein>
    <submittedName>
        <fullName evidence="9">TPX2 family protein</fullName>
    </submittedName>
</protein>
<keyword evidence="5" id="KW-0206">Cytoskeleton</keyword>
<dbReference type="GO" id="GO:0005880">
    <property type="term" value="C:nuclear microtubule"/>
    <property type="evidence" value="ECO:0000318"/>
    <property type="project" value="GO_Central"/>
</dbReference>
<dbReference type="GO" id="GO:0030295">
    <property type="term" value="F:protein kinase activator activity"/>
    <property type="evidence" value="ECO:0000318"/>
    <property type="project" value="GO_Central"/>
</dbReference>
<dbReference type="Pfam" id="PF06886">
    <property type="entry name" value="TPX2"/>
    <property type="match status" value="1"/>
</dbReference>
<dbReference type="PANTHER" id="PTHR14326:SF39">
    <property type="entry name" value="TPX2 (TARGETING PROTEIN FOR XKLP2) PROTEIN FAMILY"/>
    <property type="match status" value="1"/>
</dbReference>
<dbReference type="HOGENOM" id="CLU_995404_0_0_1"/>
<dbReference type="GO" id="GO:0060236">
    <property type="term" value="P:regulation of mitotic spindle organization"/>
    <property type="evidence" value="ECO:0007669"/>
    <property type="project" value="InterPro"/>
</dbReference>
<feature type="domain" description="TPX2 C-terminal" evidence="8">
    <location>
        <begin position="169"/>
        <end position="244"/>
    </location>
</feature>
<evidence type="ECO:0000256" key="2">
    <source>
        <dbReference type="ARBA" id="ARBA00005885"/>
    </source>
</evidence>
<gene>
    <name evidence="9" type="ORF">TCM_017718</name>
</gene>
<dbReference type="GO" id="GO:0090307">
    <property type="term" value="P:mitotic spindle assembly"/>
    <property type="evidence" value="ECO:0000318"/>
    <property type="project" value="GO_Central"/>
</dbReference>
<dbReference type="EMBL" id="CM001882">
    <property type="protein sequence ID" value="EOY03156.1"/>
    <property type="molecule type" value="Genomic_DNA"/>
</dbReference>
<dbReference type="eggNOG" id="ENOG502S0FS">
    <property type="taxonomic scope" value="Eukaryota"/>
</dbReference>
<keyword evidence="4" id="KW-0493">Microtubule</keyword>
<dbReference type="Proteomes" id="UP000026915">
    <property type="component" value="Chromosome 4"/>
</dbReference>
<dbReference type="InterPro" id="IPR009675">
    <property type="entry name" value="TPX2_fam"/>
</dbReference>
<evidence type="ECO:0000256" key="7">
    <source>
        <dbReference type="SAM" id="MobiDB-lite"/>
    </source>
</evidence>
<evidence type="ECO:0000256" key="3">
    <source>
        <dbReference type="ARBA" id="ARBA00022490"/>
    </source>
</evidence>
<evidence type="ECO:0000256" key="6">
    <source>
        <dbReference type="SAM" id="Coils"/>
    </source>
</evidence>
<evidence type="ECO:0000256" key="1">
    <source>
        <dbReference type="ARBA" id="ARBA00004245"/>
    </source>
</evidence>
<dbReference type="InterPro" id="IPR027329">
    <property type="entry name" value="TPX2_C"/>
</dbReference>
<keyword evidence="10" id="KW-1185">Reference proteome</keyword>
<evidence type="ECO:0000313" key="10">
    <source>
        <dbReference type="Proteomes" id="UP000026915"/>
    </source>
</evidence>
<comment type="subcellular location">
    <subcellularLocation>
        <location evidence="1">Cytoplasm</location>
        <location evidence="1">Cytoskeleton</location>
    </subcellularLocation>
</comment>
<dbReference type="InParanoid" id="A0A061EE26"/>
<name>A0A061EE26_THECC</name>
<evidence type="ECO:0000256" key="5">
    <source>
        <dbReference type="ARBA" id="ARBA00023212"/>
    </source>
</evidence>
<sequence>MGYNFRVYTLFNLDQIKVKILFKNDGQMEFCTWQHGDRGRDSELLLVASLNELWLQCWEDSGHGVELVKSIIQMAESRASQCWRNNAAMPPMFAMASSRQELCCKESTPSSNMERTHTKSALKLVKNGTSQSAVSWSSTAKGMTKDQLKDKSKVTPKPPAKENTKPLDFKLHTEQRAVKRAMFNYSVATKLYLLELQKKQVEKLQKMIEEEEVRLLRKEMVPKAQLMPFFDRPFFPQRSNRPLTIPREPSFRSANSKCWTCISENEVYYFQHAHAWSPIK</sequence>
<reference evidence="9 10" key="1">
    <citation type="journal article" date="2013" name="Genome Biol.">
        <title>The genome sequence of the most widely cultivated cacao type and its use to identify candidate genes regulating pod color.</title>
        <authorList>
            <person name="Motamayor J.C."/>
            <person name="Mockaitis K."/>
            <person name="Schmutz J."/>
            <person name="Haiminen N."/>
            <person name="Iii D.L."/>
            <person name="Cornejo O."/>
            <person name="Findley S.D."/>
            <person name="Zheng P."/>
            <person name="Utro F."/>
            <person name="Royaert S."/>
            <person name="Saski C."/>
            <person name="Jenkins J."/>
            <person name="Podicheti R."/>
            <person name="Zhao M."/>
            <person name="Scheffler B.E."/>
            <person name="Stack J.C."/>
            <person name="Feltus F.A."/>
            <person name="Mustiga G.M."/>
            <person name="Amores F."/>
            <person name="Phillips W."/>
            <person name="Marelli J.P."/>
            <person name="May G.D."/>
            <person name="Shapiro H."/>
            <person name="Ma J."/>
            <person name="Bustamante C.D."/>
            <person name="Schnell R.J."/>
            <person name="Main D."/>
            <person name="Gilbert D."/>
            <person name="Parida L."/>
            <person name="Kuhn D.N."/>
        </authorList>
    </citation>
    <scope>NUCLEOTIDE SEQUENCE [LARGE SCALE GENOMIC DNA]</scope>
    <source>
        <strain evidence="10">cv. Matina 1-6</strain>
    </source>
</reference>
<evidence type="ECO:0000256" key="4">
    <source>
        <dbReference type="ARBA" id="ARBA00022701"/>
    </source>
</evidence>
<dbReference type="GO" id="GO:0008017">
    <property type="term" value="F:microtubule binding"/>
    <property type="evidence" value="ECO:0000318"/>
    <property type="project" value="GO_Central"/>
</dbReference>
<feature type="coiled-coil region" evidence="6">
    <location>
        <begin position="194"/>
        <end position="221"/>
    </location>
</feature>
<dbReference type="PANTHER" id="PTHR14326">
    <property type="entry name" value="TARGETING PROTEIN FOR XKLP2"/>
    <property type="match status" value="1"/>
</dbReference>
<keyword evidence="3" id="KW-0963">Cytoplasm</keyword>
<evidence type="ECO:0000313" key="9">
    <source>
        <dbReference type="EMBL" id="EOY03156.1"/>
    </source>
</evidence>
<feature type="region of interest" description="Disordered" evidence="7">
    <location>
        <begin position="133"/>
        <end position="166"/>
    </location>
</feature>
<comment type="similarity">
    <text evidence="2">Belongs to the TPX2 family.</text>
</comment>
<organism evidence="9 10">
    <name type="scientific">Theobroma cacao</name>
    <name type="common">Cacao</name>
    <name type="synonym">Cocoa</name>
    <dbReference type="NCBI Taxonomy" id="3641"/>
    <lineage>
        <taxon>Eukaryota</taxon>
        <taxon>Viridiplantae</taxon>
        <taxon>Streptophyta</taxon>
        <taxon>Embryophyta</taxon>
        <taxon>Tracheophyta</taxon>
        <taxon>Spermatophyta</taxon>
        <taxon>Magnoliopsida</taxon>
        <taxon>eudicotyledons</taxon>
        <taxon>Gunneridae</taxon>
        <taxon>Pentapetalae</taxon>
        <taxon>rosids</taxon>
        <taxon>malvids</taxon>
        <taxon>Malvales</taxon>
        <taxon>Malvaceae</taxon>
        <taxon>Byttnerioideae</taxon>
        <taxon>Theobroma</taxon>
    </lineage>
</organism>
<evidence type="ECO:0000259" key="8">
    <source>
        <dbReference type="Pfam" id="PF06886"/>
    </source>
</evidence>
<proteinExistence type="inferred from homology"/>
<dbReference type="GO" id="GO:0005819">
    <property type="term" value="C:spindle"/>
    <property type="evidence" value="ECO:0007669"/>
    <property type="project" value="InterPro"/>
</dbReference>
<dbReference type="AlphaFoldDB" id="A0A061EE26"/>
<accession>A0A061EE26</accession>
<keyword evidence="6" id="KW-0175">Coiled coil</keyword>
<feature type="compositionally biased region" description="Basic and acidic residues" evidence="7">
    <location>
        <begin position="143"/>
        <end position="166"/>
    </location>
</feature>